<name>F3G786_PSESJ</name>
<dbReference type="EMBL" id="AEAI01000551">
    <property type="protein sequence ID" value="EGH42936.1"/>
    <property type="molecule type" value="Genomic_DNA"/>
</dbReference>
<keyword evidence="2" id="KW-1185">Reference proteome</keyword>
<proteinExistence type="predicted"/>
<reference evidence="1 2" key="1">
    <citation type="journal article" date="2011" name="PLoS Pathog.">
        <title>Dynamic evolution of pathogenicity revealed by sequencing and comparative genomics of 19 Pseudomonas syringae isolates.</title>
        <authorList>
            <person name="Baltrus D.A."/>
            <person name="Nishimura M.T."/>
            <person name="Romanchuk A."/>
            <person name="Chang J.H."/>
            <person name="Mukhtar M.S."/>
            <person name="Cherkis K."/>
            <person name="Roach J."/>
            <person name="Grant S.R."/>
            <person name="Jones C.D."/>
            <person name="Dangl J.L."/>
        </authorList>
    </citation>
    <scope>NUCLEOTIDE SEQUENCE [LARGE SCALE GENOMIC DNA]</scope>
    <source>
        <strain evidence="1 2">1704B</strain>
    </source>
</reference>
<organism evidence="1 2">
    <name type="scientific">Pseudomonas syringae pv. pisi str. 1704B</name>
    <dbReference type="NCBI Taxonomy" id="629263"/>
    <lineage>
        <taxon>Bacteria</taxon>
        <taxon>Pseudomonadati</taxon>
        <taxon>Pseudomonadota</taxon>
        <taxon>Gammaproteobacteria</taxon>
        <taxon>Pseudomonadales</taxon>
        <taxon>Pseudomonadaceae</taxon>
        <taxon>Pseudomonas</taxon>
        <taxon>Pseudomonas syringae</taxon>
    </lineage>
</organism>
<dbReference type="AlphaFoldDB" id="F3G786"/>
<protein>
    <submittedName>
        <fullName evidence="1">Uncharacterized protein</fullName>
    </submittedName>
</protein>
<gene>
    <name evidence="1" type="ORF">PSYPI_11243</name>
</gene>
<sequence>MAGWDAGAALTATEVLVSKAKIKALKIGVRIDKAP</sequence>
<dbReference type="Proteomes" id="UP000004986">
    <property type="component" value="Unassembled WGS sequence"/>
</dbReference>
<dbReference type="HOGENOM" id="CLU_3366759_0_0_6"/>
<comment type="caution">
    <text evidence="1">The sequence shown here is derived from an EMBL/GenBank/DDBJ whole genome shotgun (WGS) entry which is preliminary data.</text>
</comment>
<evidence type="ECO:0000313" key="2">
    <source>
        <dbReference type="Proteomes" id="UP000004986"/>
    </source>
</evidence>
<accession>F3G786</accession>
<evidence type="ECO:0000313" key="1">
    <source>
        <dbReference type="EMBL" id="EGH42936.1"/>
    </source>
</evidence>
<dbReference type="BioCyc" id="PSYR629263:G11X0-2051-MONOMER"/>